<feature type="domain" description="Anaphase-promoting complex subunit 5" evidence="7">
    <location>
        <begin position="223"/>
        <end position="281"/>
    </location>
</feature>
<dbReference type="GO" id="GO:0005680">
    <property type="term" value="C:anaphase-promoting complex"/>
    <property type="evidence" value="ECO:0007669"/>
    <property type="project" value="InterPro"/>
</dbReference>
<dbReference type="GO" id="GO:0051301">
    <property type="term" value="P:cell division"/>
    <property type="evidence" value="ECO:0007669"/>
    <property type="project" value="UniProtKB-KW"/>
</dbReference>
<gene>
    <name evidence="8" type="ORF">CHRIB12_LOCUS20224</name>
</gene>
<dbReference type="PANTHER" id="PTHR12830">
    <property type="entry name" value="ANAPHASE-PROMOTING COMPLEX SUBUNIT 5"/>
    <property type="match status" value="1"/>
</dbReference>
<keyword evidence="4" id="KW-0498">Mitosis</keyword>
<protein>
    <recommendedName>
        <fullName evidence="2">Anaphase-promoting complex subunit 5</fullName>
    </recommendedName>
</protein>
<evidence type="ECO:0000256" key="5">
    <source>
        <dbReference type="ARBA" id="ARBA00022786"/>
    </source>
</evidence>
<dbReference type="InterPro" id="IPR026000">
    <property type="entry name" value="Apc5_dom"/>
</dbReference>
<dbReference type="Pfam" id="PF12862">
    <property type="entry name" value="ANAPC5"/>
    <property type="match status" value="1"/>
</dbReference>
<accession>A0A915ZTF4</accession>
<dbReference type="GO" id="GO:0070979">
    <property type="term" value="P:protein K11-linked ubiquitination"/>
    <property type="evidence" value="ECO:0007669"/>
    <property type="project" value="TreeGrafter"/>
</dbReference>
<keyword evidence="6" id="KW-0131">Cell cycle</keyword>
<evidence type="ECO:0000256" key="4">
    <source>
        <dbReference type="ARBA" id="ARBA00022776"/>
    </source>
</evidence>
<reference evidence="8" key="1">
    <citation type="submission" date="2020-05" db="EMBL/GenBank/DDBJ databases">
        <authorList>
            <person name="Rincon C."/>
            <person name="Sanders R I."/>
            <person name="Robbins C."/>
            <person name="Chaturvedi A."/>
        </authorList>
    </citation>
    <scope>NUCLEOTIDE SEQUENCE</scope>
    <source>
        <strain evidence="8">CHB12</strain>
    </source>
</reference>
<comment type="caution">
    <text evidence="8">The sequence shown here is derived from an EMBL/GenBank/DDBJ whole genome shotgun (WGS) entry which is preliminary data.</text>
</comment>
<dbReference type="GO" id="GO:0031145">
    <property type="term" value="P:anaphase-promoting complex-dependent catabolic process"/>
    <property type="evidence" value="ECO:0007669"/>
    <property type="project" value="TreeGrafter"/>
</dbReference>
<evidence type="ECO:0000256" key="3">
    <source>
        <dbReference type="ARBA" id="ARBA00022618"/>
    </source>
</evidence>
<evidence type="ECO:0000256" key="6">
    <source>
        <dbReference type="ARBA" id="ARBA00023306"/>
    </source>
</evidence>
<keyword evidence="5" id="KW-0833">Ubl conjugation pathway</keyword>
<dbReference type="Proteomes" id="UP000684084">
    <property type="component" value="Unassembled WGS sequence"/>
</dbReference>
<dbReference type="EMBL" id="CAGKOT010000058">
    <property type="protein sequence ID" value="CAB5387580.1"/>
    <property type="molecule type" value="Genomic_DNA"/>
</dbReference>
<evidence type="ECO:0000256" key="1">
    <source>
        <dbReference type="ARBA" id="ARBA00007450"/>
    </source>
</evidence>
<dbReference type="GO" id="GO:0045842">
    <property type="term" value="P:positive regulation of mitotic metaphase/anaphase transition"/>
    <property type="evidence" value="ECO:0007669"/>
    <property type="project" value="TreeGrafter"/>
</dbReference>
<keyword evidence="3" id="KW-0132">Cell division</keyword>
<comment type="similarity">
    <text evidence="1">Belongs to the APC5 family.</text>
</comment>
<evidence type="ECO:0000313" key="9">
    <source>
        <dbReference type="Proteomes" id="UP000684084"/>
    </source>
</evidence>
<dbReference type="InterPro" id="IPR037679">
    <property type="entry name" value="Apc5"/>
</dbReference>
<evidence type="ECO:0000256" key="2">
    <source>
        <dbReference type="ARBA" id="ARBA00016066"/>
    </source>
</evidence>
<organism evidence="8 9">
    <name type="scientific">Rhizophagus irregularis</name>
    <dbReference type="NCBI Taxonomy" id="588596"/>
    <lineage>
        <taxon>Eukaryota</taxon>
        <taxon>Fungi</taxon>
        <taxon>Fungi incertae sedis</taxon>
        <taxon>Mucoromycota</taxon>
        <taxon>Glomeromycotina</taxon>
        <taxon>Glomeromycetes</taxon>
        <taxon>Glomerales</taxon>
        <taxon>Glomeraceae</taxon>
        <taxon>Rhizophagus</taxon>
    </lineage>
</organism>
<proteinExistence type="inferred from homology"/>
<dbReference type="OrthoDB" id="2504561at2759"/>
<dbReference type="PANTHER" id="PTHR12830:SF9">
    <property type="entry name" value="ANAPHASE-PROMOTING COMPLEX SUBUNIT 5"/>
    <property type="match status" value="1"/>
</dbReference>
<sequence>MEAFVAKTSMLTPHKISLLILIEAYWEIIETDSTTPEKLEPLLFLSYRKDFELCDELTKISDNTDNTTNNFSEILLAKLVIIVTPHELTFSIKEMKRFFTRDARKYSLLGIFVRRCILEMNKLMFDDISRLYNAFIEYRDKRTTKPSTLFMKDAYVPLEVSEMTELAQRFHMHKQELIPKNDAESFSHYVITQLRKYGGILPLEIEEKLRKIHDRIPEISSIYYIEFVKYMQTGEYEGALTNFYKYSNFCPDDPENRSWYQYVLLNLVVLHAKFGHKEQAILLC</sequence>
<dbReference type="VEuPathDB" id="FungiDB:RhiirFUN_003429"/>
<dbReference type="AlphaFoldDB" id="A0A915ZTF4"/>
<evidence type="ECO:0000313" key="8">
    <source>
        <dbReference type="EMBL" id="CAB5387580.1"/>
    </source>
</evidence>
<evidence type="ECO:0000259" key="7">
    <source>
        <dbReference type="Pfam" id="PF12862"/>
    </source>
</evidence>
<name>A0A915ZTF4_9GLOM</name>